<dbReference type="GO" id="GO:0016787">
    <property type="term" value="F:hydrolase activity"/>
    <property type="evidence" value="ECO:0007669"/>
    <property type="project" value="UniProtKB-KW"/>
</dbReference>
<dbReference type="SUPFAM" id="SSF54637">
    <property type="entry name" value="Thioesterase/thiol ester dehydrase-isomerase"/>
    <property type="match status" value="1"/>
</dbReference>
<keyword evidence="1" id="KW-0378">Hydrolase</keyword>
<dbReference type="InterPro" id="IPR029069">
    <property type="entry name" value="HotDog_dom_sf"/>
</dbReference>
<protein>
    <submittedName>
        <fullName evidence="1">Acyl-CoA thioester hydrolase</fullName>
    </submittedName>
</protein>
<name>A0A1H3EKF8_9RHOB</name>
<dbReference type="Proteomes" id="UP000199118">
    <property type="component" value="Unassembled WGS sequence"/>
</dbReference>
<dbReference type="Gene3D" id="3.10.129.10">
    <property type="entry name" value="Hotdog Thioesterase"/>
    <property type="match status" value="1"/>
</dbReference>
<keyword evidence="2" id="KW-1185">Reference proteome</keyword>
<dbReference type="CDD" id="cd00586">
    <property type="entry name" value="4HBT"/>
    <property type="match status" value="1"/>
</dbReference>
<proteinExistence type="predicted"/>
<sequence length="181" mass="19789">MSVSYPASTAAPGPGDPIPVFEAAPILTPEMAVPPEWIDYNGHMNVAYYTRAFDVSSEHIFGPILGVGEAFAKRDRMGPMILQQTLHYIGELLEGERFHCAYRLLDWDAKRLHFYGEMLKVSDGSLCAVSESLSINVDLDARKSAPYPDWAQARIAALGDAQAGLPRPERAGSAIGIRRKG</sequence>
<accession>A0A1H3EKF8</accession>
<evidence type="ECO:0000313" key="2">
    <source>
        <dbReference type="Proteomes" id="UP000199118"/>
    </source>
</evidence>
<dbReference type="STRING" id="356660.SAMN05444336_11041"/>
<evidence type="ECO:0000313" key="1">
    <source>
        <dbReference type="EMBL" id="SDX78424.1"/>
    </source>
</evidence>
<reference evidence="1 2" key="1">
    <citation type="submission" date="2016-10" db="EMBL/GenBank/DDBJ databases">
        <authorList>
            <person name="de Groot N.N."/>
        </authorList>
    </citation>
    <scope>NUCLEOTIDE SEQUENCE [LARGE SCALE GENOMIC DNA]</scope>
    <source>
        <strain evidence="1 2">DSM 17890</strain>
    </source>
</reference>
<gene>
    <name evidence="1" type="ORF">SAMN05444336_11041</name>
</gene>
<organism evidence="1 2">
    <name type="scientific">Albimonas donghaensis</name>
    <dbReference type="NCBI Taxonomy" id="356660"/>
    <lineage>
        <taxon>Bacteria</taxon>
        <taxon>Pseudomonadati</taxon>
        <taxon>Pseudomonadota</taxon>
        <taxon>Alphaproteobacteria</taxon>
        <taxon>Rhodobacterales</taxon>
        <taxon>Paracoccaceae</taxon>
        <taxon>Albimonas</taxon>
    </lineage>
</organism>
<dbReference type="Pfam" id="PF13279">
    <property type="entry name" value="4HBT_2"/>
    <property type="match status" value="1"/>
</dbReference>
<dbReference type="EMBL" id="FNMZ01000010">
    <property type="protein sequence ID" value="SDX78424.1"/>
    <property type="molecule type" value="Genomic_DNA"/>
</dbReference>
<dbReference type="AlphaFoldDB" id="A0A1H3EKF8"/>
<dbReference type="RefSeq" id="WP_176954829.1">
    <property type="nucleotide sequence ID" value="NZ_FNMZ01000010.1"/>
</dbReference>